<dbReference type="Proteomes" id="UP000253664">
    <property type="component" value="Unassembled WGS sequence"/>
</dbReference>
<proteinExistence type="predicted"/>
<comment type="caution">
    <text evidence="2">The sequence shown here is derived from an EMBL/GenBank/DDBJ whole genome shotgun (WGS) entry which is preliminary data.</text>
</comment>
<evidence type="ECO:0000313" key="2">
    <source>
        <dbReference type="EMBL" id="RCI09013.1"/>
    </source>
</evidence>
<feature type="non-terminal residue" evidence="2">
    <location>
        <position position="1"/>
    </location>
</feature>
<evidence type="ECO:0000256" key="1">
    <source>
        <dbReference type="SAM" id="MobiDB-lite"/>
    </source>
</evidence>
<dbReference type="AlphaFoldDB" id="A0A367L3K3"/>
<feature type="non-terminal residue" evidence="2">
    <location>
        <position position="921"/>
    </location>
</feature>
<sequence>QAQTPAPTPGPAPPPIQPGDGFIYIVGHVRPSTVSSIGIGVTQRNIQVTVVSYTPPGSRGRYALGYRTAAEALEAYIHNNRRRSAIPLHIFAFSPLLGRLWDTPDRSAVINEHGWIWTVERPGFYAHMNYNDLRFVESVMSSSRPQSREWIARSLQDIARGISWRSSLTLPADGSCPQPARGDRQGTMGRPIDDIYYIVSFSRPENVMRHGFSTGPSGNHAGMATVSYGGQTLIVAHGRVEDAMRNFLQRTPIDSLVYPWQYYVYAFYCPNEVPLLLSTTFNQGPGAVARRSWPAAEVLDSAMMPHNLRYYIRNRLVPGLEAEAIVRLTAVISLLRLQPAARPTKVVLASLAVLAFLEEVLALLGVLALLEVLELMDMPPPDLLGLLELFNLRDRLNLFNTLLNLLSLLLLNLLLNRLSLLLLNHLNLIYPPELPSFSGVAQTGGPNVRADCASQLMRELRGLIESTRSQEAVAAFPTQVAEAACRPIVGMDTHISTAYIYQASNQSIRHCPASSMFLRYATTDSPSPGRRQRSKMLVRHSLRTREKKVPSLNSTLEGFLECDTGILPETISIDLESYAPEFEAIADRGDIPLDEDEGPCQDMPDQCDAQQSDASALSDFWIQWDLFRTQEDRSHADAIADLTGLVDLDAELCDRALSFPIFYDTHPRKRSLPSMKFSARSTDSSCCTLRRRLKMTKCGESTRERLLRECYSSGDQDCSEFQKKPVVARPICRFIDELHVDMRLSNDLWSGTTDTVKIGFNGGLNLTTLMEQPWRNDSISQKINLTDSFSADRVPLKAIQTIDLWGFTANESWYGMIRDPWKMEGAFSPVNGPLAKCADRFRRGLAIEMNSFKDVGDTIRRRTPDDKEKTWVRPVTVENWTMAGPKPKPKEEKPKEEKPNHKIVRDEFRKRRHGVFNATSA</sequence>
<keyword evidence="3" id="KW-1185">Reference proteome</keyword>
<feature type="region of interest" description="Disordered" evidence="1">
    <location>
        <begin position="877"/>
        <end position="921"/>
    </location>
</feature>
<reference evidence="2 3" key="1">
    <citation type="journal article" date="2015" name="BMC Genomics">
        <title>Insights from the genome of Ophiocordyceps polyrhachis-furcata to pathogenicity and host specificity in insect fungi.</title>
        <authorList>
            <person name="Wichadakul D."/>
            <person name="Kobmoo N."/>
            <person name="Ingsriswang S."/>
            <person name="Tangphatsornruang S."/>
            <person name="Chantasingh D."/>
            <person name="Luangsa-ard J.J."/>
            <person name="Eurwilaichitr L."/>
        </authorList>
    </citation>
    <scope>NUCLEOTIDE SEQUENCE [LARGE SCALE GENOMIC DNA]</scope>
    <source>
        <strain evidence="2 3">BCC 54312</strain>
    </source>
</reference>
<protein>
    <submittedName>
        <fullName evidence="2">Uncharacterized protein</fullName>
    </submittedName>
</protein>
<organism evidence="2 3">
    <name type="scientific">Ophiocordyceps polyrhachis-furcata BCC 54312</name>
    <dbReference type="NCBI Taxonomy" id="1330021"/>
    <lineage>
        <taxon>Eukaryota</taxon>
        <taxon>Fungi</taxon>
        <taxon>Dikarya</taxon>
        <taxon>Ascomycota</taxon>
        <taxon>Pezizomycotina</taxon>
        <taxon>Sordariomycetes</taxon>
        <taxon>Hypocreomycetidae</taxon>
        <taxon>Hypocreales</taxon>
        <taxon>Ophiocordycipitaceae</taxon>
        <taxon>Ophiocordyceps</taxon>
    </lineage>
</organism>
<gene>
    <name evidence="2" type="ORF">L249_5096</name>
</gene>
<dbReference type="OrthoDB" id="10448013at2759"/>
<evidence type="ECO:0000313" key="3">
    <source>
        <dbReference type="Proteomes" id="UP000253664"/>
    </source>
</evidence>
<feature type="compositionally biased region" description="Basic and acidic residues" evidence="1">
    <location>
        <begin position="888"/>
        <end position="909"/>
    </location>
</feature>
<name>A0A367L3K3_9HYPO</name>
<dbReference type="EMBL" id="LKCN02000017">
    <property type="protein sequence ID" value="RCI09013.1"/>
    <property type="molecule type" value="Genomic_DNA"/>
</dbReference>
<accession>A0A367L3K3</accession>